<keyword evidence="3" id="KW-1185">Reference proteome</keyword>
<protein>
    <recommendedName>
        <fullName evidence="4">Calcium-binding protein</fullName>
    </recommendedName>
</protein>
<dbReference type="InterPro" id="IPR011992">
    <property type="entry name" value="EF-hand-dom_pair"/>
</dbReference>
<dbReference type="Gene3D" id="1.10.238.10">
    <property type="entry name" value="EF-hand"/>
    <property type="match status" value="1"/>
</dbReference>
<reference evidence="3" key="1">
    <citation type="journal article" date="2019" name="Int. J. Syst. Evol. Microbiol.">
        <title>The Global Catalogue of Microorganisms (GCM) 10K type strain sequencing project: providing services to taxonomists for standard genome sequencing and annotation.</title>
        <authorList>
            <consortium name="The Broad Institute Genomics Platform"/>
            <consortium name="The Broad Institute Genome Sequencing Center for Infectious Disease"/>
            <person name="Wu L."/>
            <person name="Ma J."/>
        </authorList>
    </citation>
    <scope>NUCLEOTIDE SEQUENCE [LARGE SCALE GENOMIC DNA]</scope>
    <source>
        <strain evidence="3">JCM 17498</strain>
    </source>
</reference>
<dbReference type="RefSeq" id="WP_344692257.1">
    <property type="nucleotide sequence ID" value="NZ_BAABBF010000002.1"/>
</dbReference>
<dbReference type="EMBL" id="BAABBF010000002">
    <property type="protein sequence ID" value="GAA3701935.1"/>
    <property type="molecule type" value="Genomic_DNA"/>
</dbReference>
<evidence type="ECO:0008006" key="4">
    <source>
        <dbReference type="Google" id="ProtNLM"/>
    </source>
</evidence>
<dbReference type="PROSITE" id="PS00018">
    <property type="entry name" value="EF_HAND_1"/>
    <property type="match status" value="1"/>
</dbReference>
<feature type="region of interest" description="Disordered" evidence="1">
    <location>
        <begin position="144"/>
        <end position="179"/>
    </location>
</feature>
<evidence type="ECO:0000313" key="2">
    <source>
        <dbReference type="EMBL" id="GAA3701935.1"/>
    </source>
</evidence>
<dbReference type="SUPFAM" id="SSF47473">
    <property type="entry name" value="EF-hand"/>
    <property type="match status" value="1"/>
</dbReference>
<sequence length="179" mass="19467">MILLALLLQTAVAQEPPEIIVPGPARPSAQTPATMVVEPVAMFVAACDADGDGLTERYELTPCVQRSFEAIDTAKTGKLRYFAFADWALRYLGDRNALPSPFDADKDGDNMVSLDELQAQFQKLYSRFHRSGAGITRADLLTFRTGPVDANGPTRPGLPKRGKDGKPAPADRPEGRKPR</sequence>
<organism evidence="2 3">
    <name type="scientific">Sphingomonas cynarae</name>
    <dbReference type="NCBI Taxonomy" id="930197"/>
    <lineage>
        <taxon>Bacteria</taxon>
        <taxon>Pseudomonadati</taxon>
        <taxon>Pseudomonadota</taxon>
        <taxon>Alphaproteobacteria</taxon>
        <taxon>Sphingomonadales</taxon>
        <taxon>Sphingomonadaceae</taxon>
        <taxon>Sphingomonas</taxon>
    </lineage>
</organism>
<dbReference type="Proteomes" id="UP001500523">
    <property type="component" value="Unassembled WGS sequence"/>
</dbReference>
<gene>
    <name evidence="2" type="ORF">GCM10022268_09690</name>
</gene>
<accession>A0ABP7D7W8</accession>
<feature type="compositionally biased region" description="Basic and acidic residues" evidence="1">
    <location>
        <begin position="161"/>
        <end position="179"/>
    </location>
</feature>
<comment type="caution">
    <text evidence="2">The sequence shown here is derived from an EMBL/GenBank/DDBJ whole genome shotgun (WGS) entry which is preliminary data.</text>
</comment>
<name>A0ABP7D7W8_9SPHN</name>
<proteinExistence type="predicted"/>
<evidence type="ECO:0000313" key="3">
    <source>
        <dbReference type="Proteomes" id="UP001500523"/>
    </source>
</evidence>
<dbReference type="InterPro" id="IPR018247">
    <property type="entry name" value="EF_Hand_1_Ca_BS"/>
</dbReference>
<evidence type="ECO:0000256" key="1">
    <source>
        <dbReference type="SAM" id="MobiDB-lite"/>
    </source>
</evidence>